<feature type="domain" description="EamA" evidence="7">
    <location>
        <begin position="6"/>
        <end position="140"/>
    </location>
</feature>
<evidence type="ECO:0000256" key="3">
    <source>
        <dbReference type="ARBA" id="ARBA00022692"/>
    </source>
</evidence>
<organism evidence="8 9">
    <name type="scientific">Spirobacillus cienkowskii</name>
    <dbReference type="NCBI Taxonomy" id="495820"/>
    <lineage>
        <taxon>Bacteria</taxon>
        <taxon>Pseudomonadati</taxon>
        <taxon>Bdellovibrionota</taxon>
        <taxon>Oligoflexia</taxon>
        <taxon>Silvanigrellales</taxon>
        <taxon>Spirobacillus</taxon>
    </lineage>
</organism>
<evidence type="ECO:0000313" key="8">
    <source>
        <dbReference type="EMBL" id="RDB36117.1"/>
    </source>
</evidence>
<dbReference type="InterPro" id="IPR037185">
    <property type="entry name" value="EmrE-like"/>
</dbReference>
<feature type="transmembrane region" description="Helical" evidence="6">
    <location>
        <begin position="41"/>
        <end position="57"/>
    </location>
</feature>
<dbReference type="PANTHER" id="PTHR32322:SF2">
    <property type="entry name" value="EAMA DOMAIN-CONTAINING PROTEIN"/>
    <property type="match status" value="1"/>
</dbReference>
<evidence type="ECO:0000256" key="5">
    <source>
        <dbReference type="ARBA" id="ARBA00023136"/>
    </source>
</evidence>
<feature type="transmembrane region" description="Helical" evidence="6">
    <location>
        <begin position="126"/>
        <end position="143"/>
    </location>
</feature>
<evidence type="ECO:0000259" key="7">
    <source>
        <dbReference type="Pfam" id="PF00892"/>
    </source>
</evidence>
<evidence type="ECO:0000256" key="6">
    <source>
        <dbReference type="SAM" id="Phobius"/>
    </source>
</evidence>
<name>A0A369KTF0_9BACT</name>
<accession>A0A369KTF0</accession>
<keyword evidence="9" id="KW-1185">Reference proteome</keyword>
<dbReference type="InterPro" id="IPR050638">
    <property type="entry name" value="AA-Vitamin_Transporters"/>
</dbReference>
<feature type="transmembrane region" description="Helical" evidence="6">
    <location>
        <begin position="94"/>
        <end position="119"/>
    </location>
</feature>
<comment type="subcellular location">
    <subcellularLocation>
        <location evidence="1">Membrane</location>
        <topology evidence="1">Multi-pass membrane protein</topology>
    </subcellularLocation>
</comment>
<sequence length="313" mass="34391">MKIISLGAFYTVIAAFLWGVLSVFAKQMKLEGFSAAELSQLRIYGVGFVLFAFFLIKDRKSFIVSKSHIGLLFLAGIFGQALNVYFYFLSVQSIPAGIAVLIEYLAPVFIGIVSLIIGWEKFSKKMLISFFLISLGFVVSLGSDLASTSINQSGMMFAVLSAIFLAAYALISKPLLAYHSPLKILAFGMWSAGLFWVSLKNPLIVLEKIATYPDYTIIVAVVLVIFLCTLLPFWLYLSSIKLIGPTKATMIACLEPFFSSVLCAIFLNEILTPTQYLGGAIVLAGIIVIESRSLKPKRAKIEVEVALEKDQQT</sequence>
<keyword evidence="5 6" id="KW-0472">Membrane</keyword>
<feature type="transmembrane region" description="Helical" evidence="6">
    <location>
        <begin position="155"/>
        <end position="172"/>
    </location>
</feature>
<comment type="similarity">
    <text evidence="2">Belongs to the EamA transporter family.</text>
</comment>
<comment type="caution">
    <text evidence="8">The sequence shown here is derived from an EMBL/GenBank/DDBJ whole genome shotgun (WGS) entry which is preliminary data.</text>
</comment>
<dbReference type="SUPFAM" id="SSF103481">
    <property type="entry name" value="Multidrug resistance efflux transporter EmrE"/>
    <property type="match status" value="2"/>
</dbReference>
<keyword evidence="3 6" id="KW-0812">Transmembrane</keyword>
<reference evidence="8" key="1">
    <citation type="submission" date="2018-04" db="EMBL/GenBank/DDBJ databases">
        <title>Draft genome sequence of the Candidatus Spirobacillus cienkowskii, a pathogen of freshwater Daphnia species, reconstructed from hemolymph metagenomic reads.</title>
        <authorList>
            <person name="Bresciani L."/>
            <person name="Lemos L.N."/>
            <person name="Wale N."/>
            <person name="Lin J.Y."/>
            <person name="Fernandes G.R."/>
            <person name="Duffy M.A."/>
            <person name="Rodrigues J.M."/>
        </authorList>
    </citation>
    <scope>NUCLEOTIDE SEQUENCE [LARGE SCALE GENOMIC DNA]</scope>
    <source>
        <strain evidence="8">Binning01</strain>
    </source>
</reference>
<evidence type="ECO:0000313" key="9">
    <source>
        <dbReference type="Proteomes" id="UP000253934"/>
    </source>
</evidence>
<feature type="domain" description="EamA" evidence="7">
    <location>
        <begin position="153"/>
        <end position="289"/>
    </location>
</feature>
<feature type="transmembrane region" description="Helical" evidence="6">
    <location>
        <begin position="215"/>
        <end position="237"/>
    </location>
</feature>
<dbReference type="Pfam" id="PF00892">
    <property type="entry name" value="EamA"/>
    <property type="match status" value="2"/>
</dbReference>
<feature type="transmembrane region" description="Helical" evidence="6">
    <location>
        <begin position="249"/>
        <end position="267"/>
    </location>
</feature>
<keyword evidence="4 6" id="KW-1133">Transmembrane helix</keyword>
<evidence type="ECO:0000256" key="1">
    <source>
        <dbReference type="ARBA" id="ARBA00004141"/>
    </source>
</evidence>
<proteinExistence type="inferred from homology"/>
<dbReference type="PANTHER" id="PTHR32322">
    <property type="entry name" value="INNER MEMBRANE TRANSPORTER"/>
    <property type="match status" value="1"/>
</dbReference>
<feature type="transmembrane region" description="Helical" evidence="6">
    <location>
        <begin position="273"/>
        <end position="290"/>
    </location>
</feature>
<protein>
    <submittedName>
        <fullName evidence="8">DMT family transporter</fullName>
    </submittedName>
</protein>
<dbReference type="Proteomes" id="UP000253934">
    <property type="component" value="Unassembled WGS sequence"/>
</dbReference>
<evidence type="ECO:0000256" key="2">
    <source>
        <dbReference type="ARBA" id="ARBA00007362"/>
    </source>
</evidence>
<dbReference type="EMBL" id="QOVW01000067">
    <property type="protein sequence ID" value="RDB36117.1"/>
    <property type="molecule type" value="Genomic_DNA"/>
</dbReference>
<dbReference type="InterPro" id="IPR000620">
    <property type="entry name" value="EamA_dom"/>
</dbReference>
<dbReference type="AlphaFoldDB" id="A0A369KTF0"/>
<dbReference type="GO" id="GO:0016020">
    <property type="term" value="C:membrane"/>
    <property type="evidence" value="ECO:0007669"/>
    <property type="project" value="UniProtKB-SubCell"/>
</dbReference>
<feature type="transmembrane region" description="Helical" evidence="6">
    <location>
        <begin position="69"/>
        <end position="88"/>
    </location>
</feature>
<gene>
    <name evidence="8" type="ORF">DCC88_06955</name>
</gene>
<feature type="transmembrane region" description="Helical" evidence="6">
    <location>
        <begin position="184"/>
        <end position="203"/>
    </location>
</feature>
<evidence type="ECO:0000256" key="4">
    <source>
        <dbReference type="ARBA" id="ARBA00022989"/>
    </source>
</evidence>